<gene>
    <name evidence="1" type="ORF">A2Z86_11875</name>
</gene>
<dbReference type="AlphaFoldDB" id="A0A1F5YEV9"/>
<dbReference type="EMBL" id="MFIV01000114">
    <property type="protein sequence ID" value="OGF98391.1"/>
    <property type="molecule type" value="Genomic_DNA"/>
</dbReference>
<evidence type="ECO:0000313" key="2">
    <source>
        <dbReference type="Proteomes" id="UP000176992"/>
    </source>
</evidence>
<dbReference type="Proteomes" id="UP000176992">
    <property type="component" value="Unassembled WGS sequence"/>
</dbReference>
<reference evidence="1 2" key="1">
    <citation type="journal article" date="2016" name="Nat. Commun.">
        <title>Thousands of microbial genomes shed light on interconnected biogeochemical processes in an aquifer system.</title>
        <authorList>
            <person name="Anantharaman K."/>
            <person name="Brown C.T."/>
            <person name="Hug L.A."/>
            <person name="Sharon I."/>
            <person name="Castelle C.J."/>
            <person name="Probst A.J."/>
            <person name="Thomas B.C."/>
            <person name="Singh A."/>
            <person name="Wilkins M.J."/>
            <person name="Karaoz U."/>
            <person name="Brodie E.L."/>
            <person name="Williams K.H."/>
            <person name="Hubbard S.S."/>
            <person name="Banfield J.F."/>
        </authorList>
    </citation>
    <scope>NUCLEOTIDE SEQUENCE [LARGE SCALE GENOMIC DNA]</scope>
</reference>
<proteinExistence type="predicted"/>
<accession>A0A1F5YEV9</accession>
<sequence length="254" mass="27947">MGNPGGQAHEGKRLVGFIGCPPEAALAPFRDCELVDLDNARPGVSTAAAKEFLPVNSCAIIQRILANTLALRPEVIVFDDGYSKCDNARFLGNLIEDILPEVKLVRTQNDSCAPAGTPICDSRLPLAEKVGLILDDLVSPVEKSRIEPCPEPPAAFWGVPCADEAVYGLFPDGTQILGWIRCFENRTPADLELECWVPEEVPTIFFAQTFCSKNILAKHLARRYNGLYVDSDGILSRSERAKIEAFLHFRRRGH</sequence>
<comment type="caution">
    <text evidence="1">The sequence shown here is derived from an EMBL/GenBank/DDBJ whole genome shotgun (WGS) entry which is preliminary data.</text>
</comment>
<name>A0A1F5YEV9_9BACT</name>
<evidence type="ECO:0000313" key="1">
    <source>
        <dbReference type="EMBL" id="OGF98391.1"/>
    </source>
</evidence>
<protein>
    <submittedName>
        <fullName evidence="1">Uncharacterized protein</fullName>
    </submittedName>
</protein>
<organism evidence="1 2">
    <name type="scientific">Candidatus Glassbacteria bacterium GWA2_58_10</name>
    <dbReference type="NCBI Taxonomy" id="1817865"/>
    <lineage>
        <taxon>Bacteria</taxon>
        <taxon>Candidatus Glassiibacteriota</taxon>
    </lineage>
</organism>